<keyword evidence="3" id="KW-1185">Reference proteome</keyword>
<name>A0A1J1IJU5_9DIPT</name>
<gene>
    <name evidence="2" type="ORF">CLUMA_CG013772</name>
</gene>
<feature type="compositionally biased region" description="Polar residues" evidence="1">
    <location>
        <begin position="63"/>
        <end position="76"/>
    </location>
</feature>
<dbReference type="AlphaFoldDB" id="A0A1J1IJU5"/>
<reference evidence="2 3" key="1">
    <citation type="submission" date="2015-04" db="EMBL/GenBank/DDBJ databases">
        <authorList>
            <person name="Syromyatnikov M.Y."/>
            <person name="Popov V.N."/>
        </authorList>
    </citation>
    <scope>NUCLEOTIDE SEQUENCE [LARGE SCALE GENOMIC DNA]</scope>
</reference>
<evidence type="ECO:0000313" key="2">
    <source>
        <dbReference type="EMBL" id="CRL00511.1"/>
    </source>
</evidence>
<proteinExistence type="predicted"/>
<dbReference type="Proteomes" id="UP000183832">
    <property type="component" value="Unassembled WGS sequence"/>
</dbReference>
<feature type="region of interest" description="Disordered" evidence="1">
    <location>
        <begin position="59"/>
        <end position="89"/>
    </location>
</feature>
<protein>
    <submittedName>
        <fullName evidence="2">CLUMA_CG013772, isoform A</fullName>
    </submittedName>
</protein>
<evidence type="ECO:0000256" key="1">
    <source>
        <dbReference type="SAM" id="MobiDB-lite"/>
    </source>
</evidence>
<accession>A0A1J1IJU5</accession>
<organism evidence="2 3">
    <name type="scientific">Clunio marinus</name>
    <dbReference type="NCBI Taxonomy" id="568069"/>
    <lineage>
        <taxon>Eukaryota</taxon>
        <taxon>Metazoa</taxon>
        <taxon>Ecdysozoa</taxon>
        <taxon>Arthropoda</taxon>
        <taxon>Hexapoda</taxon>
        <taxon>Insecta</taxon>
        <taxon>Pterygota</taxon>
        <taxon>Neoptera</taxon>
        <taxon>Endopterygota</taxon>
        <taxon>Diptera</taxon>
        <taxon>Nematocera</taxon>
        <taxon>Chironomoidea</taxon>
        <taxon>Chironomidae</taxon>
        <taxon>Clunio</taxon>
    </lineage>
</organism>
<evidence type="ECO:0000313" key="3">
    <source>
        <dbReference type="Proteomes" id="UP000183832"/>
    </source>
</evidence>
<dbReference type="EMBL" id="CVRI01000054">
    <property type="protein sequence ID" value="CRL00511.1"/>
    <property type="molecule type" value="Genomic_DNA"/>
</dbReference>
<sequence>MLCHCCKLSAKKLYLGYFRRQKIFKPHHKTTDFMTTERIRLRTSAGNPLTQHFKTVMPKGHDLQSNGAAEQTNMNEQKGVKIGVRNHQA</sequence>